<evidence type="ECO:0000313" key="5">
    <source>
        <dbReference type="Proteomes" id="UP000230292"/>
    </source>
</evidence>
<reference evidence="4 5" key="1">
    <citation type="submission" date="2017-09" db="EMBL/GenBank/DDBJ databases">
        <title>Depth-based differentiation of microbial function through sediment-hosted aquifers and enrichment of novel symbionts in the deep terrestrial subsurface.</title>
        <authorList>
            <person name="Probst A.J."/>
            <person name="Ladd B."/>
            <person name="Jarett J.K."/>
            <person name="Geller-Mcgrath D.E."/>
            <person name="Sieber C.M."/>
            <person name="Emerson J.B."/>
            <person name="Anantharaman K."/>
            <person name="Thomas B.C."/>
            <person name="Malmstrom R."/>
            <person name="Stieglmeier M."/>
            <person name="Klingl A."/>
            <person name="Woyke T."/>
            <person name="Ryan C.M."/>
            <person name="Banfield J.F."/>
        </authorList>
    </citation>
    <scope>NUCLEOTIDE SEQUENCE [LARGE SCALE GENOMIC DNA]</scope>
    <source>
        <strain evidence="4">CG15_BIG_FIL_POST_REV_8_21_14_020_45_12</strain>
    </source>
</reference>
<accession>A0A2M7H483</accession>
<evidence type="ECO:0000256" key="2">
    <source>
        <dbReference type="SAM" id="Coils"/>
    </source>
</evidence>
<dbReference type="PIRSF" id="PIRSF005719">
    <property type="entry name" value="SMC"/>
    <property type="match status" value="1"/>
</dbReference>
<keyword evidence="1 2" id="KW-0175">Coiled coil</keyword>
<dbReference type="PANTHER" id="PTHR43977">
    <property type="entry name" value="STRUCTURAL MAINTENANCE OF CHROMOSOMES PROTEIN 3"/>
    <property type="match status" value="1"/>
</dbReference>
<evidence type="ECO:0000256" key="1">
    <source>
        <dbReference type="ARBA" id="ARBA00023054"/>
    </source>
</evidence>
<dbReference type="Gene3D" id="3.40.50.300">
    <property type="entry name" value="P-loop containing nucleotide triphosphate hydrolases"/>
    <property type="match status" value="2"/>
</dbReference>
<dbReference type="SUPFAM" id="SSF57997">
    <property type="entry name" value="Tropomyosin"/>
    <property type="match status" value="1"/>
</dbReference>
<feature type="coiled-coil region" evidence="2">
    <location>
        <begin position="453"/>
        <end position="566"/>
    </location>
</feature>
<protein>
    <recommendedName>
        <fullName evidence="3">RecF/RecN/SMC N-terminal domain-containing protein</fullName>
    </recommendedName>
</protein>
<name>A0A2M7H483_9BACT</name>
<dbReference type="Proteomes" id="UP000230292">
    <property type="component" value="Unassembled WGS sequence"/>
</dbReference>
<gene>
    <name evidence="4" type="ORF">COW24_02125</name>
</gene>
<evidence type="ECO:0000313" key="4">
    <source>
        <dbReference type="EMBL" id="PIW37040.1"/>
    </source>
</evidence>
<dbReference type="GO" id="GO:0016887">
    <property type="term" value="F:ATP hydrolysis activity"/>
    <property type="evidence" value="ECO:0007669"/>
    <property type="project" value="InterPro"/>
</dbReference>
<dbReference type="InterPro" id="IPR027417">
    <property type="entry name" value="P-loop_NTPase"/>
</dbReference>
<dbReference type="InterPro" id="IPR003395">
    <property type="entry name" value="RecF/RecN/SMC_N"/>
</dbReference>
<dbReference type="AlphaFoldDB" id="A0A2M7H483"/>
<comment type="caution">
    <text evidence="4">The sequence shown here is derived from an EMBL/GenBank/DDBJ whole genome shotgun (WGS) entry which is preliminary data.</text>
</comment>
<evidence type="ECO:0000259" key="3">
    <source>
        <dbReference type="Pfam" id="PF02463"/>
    </source>
</evidence>
<feature type="domain" description="RecF/RecN/SMC N-terminal" evidence="3">
    <location>
        <begin position="3"/>
        <end position="894"/>
    </location>
</feature>
<feature type="coiled-coil region" evidence="2">
    <location>
        <begin position="167"/>
        <end position="302"/>
    </location>
</feature>
<sequence length="916" mass="103942">MRLEKLVLQGFKSFADKTSFDFTKNFTAIVGPNGSGKSNVSDAIRWVLGEQSMKLLRGKSSTDLIFGGSDTLAKMGMAQVELHLDNADGLFPLEYQEVVISRKMFGDGESEYRINGSKVRLQDILMLLAQAKFGQKSYAVIGQGMITQFLSATPQERKLFFDEATGVKEYQIKRDQAINKLIRTEDNLVQSEALLQEIEPHLKSLERQVKRLEKREKLEIELRDFQIGYYGSIWNELGIEFKNLEAESKAIQQEITTKDAELTELQGASDALAGEASRGERYQQLQQLFNDLLEKKSHLLKEQAVLKGKLEVEHERQGELSLIWLQRKEDELMSDVHAREAELRTTKQKLTADATELTRKDTELEAVKGEFRAEEFEIIKLREQIEQQTHAMSVPQITSELTTIFEEQEQFLRRLLQTQSMNEFKETQAAAKDITKKLATLMDRLTADERDTVESLRVEMKQKEQLLERLTKERETLQNRINDLRVNIASAENSSTFLHSQLTRMQDELSNIQSSIDETERGKDANSKSAQAEEYSKELLQFDAQIERLDKQLVTARADIDSFNQEEENKKTELVSIQSKMRTVQRHLNTAQQKASTIDVNLARVETRQEDVQNELQRDIPEDLHAEIMAYDPANQHLEGNRDVWEKKIISLQHQLDAIGNVDAETITEYESTKERFEFLDEQINDLSSSIGKLEGVIDELDKTIKTQFQKNFKKINDGFQEYFKVLFGGGKAKLELLTETEEEKLEEAEAEKAVEAAMAGAEVSVDVSGESLHDEKERELIGKKKKRQKVVAGIDVYASPPSKKVHNINALSGGEKSLVTIALLCAIIANNPSPFVVLDEVEAALDEENSEKLAAIIKDLSNKTQIVIITHNRVTMRAANVLYGVTMGSEGKSHILSVELTEAEEMIEADEATRN</sequence>
<dbReference type="SUPFAM" id="SSF52540">
    <property type="entry name" value="P-loop containing nucleoside triphosphate hydrolases"/>
    <property type="match status" value="1"/>
</dbReference>
<dbReference type="InterPro" id="IPR024704">
    <property type="entry name" value="SMC"/>
</dbReference>
<dbReference type="Gene3D" id="1.10.287.1490">
    <property type="match status" value="1"/>
</dbReference>
<dbReference type="EMBL" id="PFGC01000028">
    <property type="protein sequence ID" value="PIW37040.1"/>
    <property type="molecule type" value="Genomic_DNA"/>
</dbReference>
<dbReference type="GO" id="GO:0005524">
    <property type="term" value="F:ATP binding"/>
    <property type="evidence" value="ECO:0007669"/>
    <property type="project" value="InterPro"/>
</dbReference>
<organism evidence="4 5">
    <name type="scientific">Candidatus Kerfeldbacteria bacterium CG15_BIG_FIL_POST_REV_8_21_14_020_45_12</name>
    <dbReference type="NCBI Taxonomy" id="2014247"/>
    <lineage>
        <taxon>Bacteria</taxon>
        <taxon>Candidatus Kerfeldiibacteriota</taxon>
    </lineage>
</organism>
<proteinExistence type="predicted"/>
<dbReference type="Pfam" id="PF02463">
    <property type="entry name" value="SMC_N"/>
    <property type="match status" value="1"/>
</dbReference>